<dbReference type="Pfam" id="PF01343">
    <property type="entry name" value="Peptidase_S49"/>
    <property type="match status" value="1"/>
</dbReference>
<keyword evidence="5" id="KW-0472">Membrane</keyword>
<evidence type="ECO:0000313" key="8">
    <source>
        <dbReference type="Proteomes" id="UP000228510"/>
    </source>
</evidence>
<dbReference type="InterPro" id="IPR004635">
    <property type="entry name" value="Pept_S49_SppA"/>
</dbReference>
<keyword evidence="4" id="KW-0720">Serine protease</keyword>
<accession>A0A2H0V0H3</accession>
<keyword evidence="5" id="KW-0812">Transmembrane</keyword>
<sequence length="328" mass="36168">MKIKKSKKILISPIFKFKINSSKLNPKNYNWGKIKGFLKIFILAMAAVFIVLLTIDLITSDFVSDEEENEEISANISDMVIAHLDDNYFMPEDKKDDCNVLGIELHGEITTYIPYSSIDGEGNLLEDQTASEDIVYAIRGAEKDENIKALILEVDSYGGYPVAGEEVAIALKNANKPNLALIREGGASAAYLAASGADKIFASKNSDVGSIAVTMSYLDYVQQNQKDGLTYIPLSSGKFKDIGDPNKLLTPEEKELLMRDVNILHQNFVKMVAENRNLDIEKVKKLADGSTILGEMALENGLIDQIGGISEVEEYLQGIIGEDVEVCW</sequence>
<keyword evidence="5" id="KW-1133">Transmembrane helix</keyword>
<reference evidence="8" key="1">
    <citation type="submission" date="2017-09" db="EMBL/GenBank/DDBJ databases">
        <title>Depth-based differentiation of microbial function through sediment-hosted aquifers and enrichment of novel symbionts in the deep terrestrial subsurface.</title>
        <authorList>
            <person name="Probst A.J."/>
            <person name="Ladd B."/>
            <person name="Jarett J.K."/>
            <person name="Geller-Mcgrath D.E."/>
            <person name="Sieber C.M.K."/>
            <person name="Emerson J.B."/>
            <person name="Anantharaman K."/>
            <person name="Thomas B.C."/>
            <person name="Malmstrom R."/>
            <person name="Stieglmeier M."/>
            <person name="Klingl A."/>
            <person name="Woyke T."/>
            <person name="Ryan C.M."/>
            <person name="Banfield J.F."/>
        </authorList>
    </citation>
    <scope>NUCLEOTIDE SEQUENCE [LARGE SCALE GENOMIC DNA]</scope>
</reference>
<evidence type="ECO:0000313" key="7">
    <source>
        <dbReference type="EMBL" id="PIR92591.1"/>
    </source>
</evidence>
<evidence type="ECO:0000259" key="6">
    <source>
        <dbReference type="Pfam" id="PF01343"/>
    </source>
</evidence>
<evidence type="ECO:0000256" key="3">
    <source>
        <dbReference type="ARBA" id="ARBA00022801"/>
    </source>
</evidence>
<dbReference type="InterPro" id="IPR029045">
    <property type="entry name" value="ClpP/crotonase-like_dom_sf"/>
</dbReference>
<dbReference type="PANTHER" id="PTHR42987:SF4">
    <property type="entry name" value="PROTEASE SOHB-RELATED"/>
    <property type="match status" value="1"/>
</dbReference>
<keyword evidence="2" id="KW-0645">Protease</keyword>
<dbReference type="InterPro" id="IPR002142">
    <property type="entry name" value="Peptidase_S49"/>
</dbReference>
<proteinExistence type="inferred from homology"/>
<evidence type="ECO:0000256" key="4">
    <source>
        <dbReference type="ARBA" id="ARBA00022825"/>
    </source>
</evidence>
<dbReference type="NCBIfam" id="TIGR00706">
    <property type="entry name" value="SppA_dom"/>
    <property type="match status" value="1"/>
</dbReference>
<dbReference type="Gene3D" id="6.20.330.10">
    <property type="match status" value="1"/>
</dbReference>
<dbReference type="InterPro" id="IPR047272">
    <property type="entry name" value="S49_SppA_C"/>
</dbReference>
<dbReference type="PANTHER" id="PTHR42987">
    <property type="entry name" value="PEPTIDASE S49"/>
    <property type="match status" value="1"/>
</dbReference>
<protein>
    <submittedName>
        <fullName evidence="7">Signal peptide peptidase SppA</fullName>
    </submittedName>
</protein>
<evidence type="ECO:0000256" key="5">
    <source>
        <dbReference type="SAM" id="Phobius"/>
    </source>
</evidence>
<dbReference type="SUPFAM" id="SSF52096">
    <property type="entry name" value="ClpP/crotonase"/>
    <property type="match status" value="1"/>
</dbReference>
<dbReference type="GO" id="GO:0006508">
    <property type="term" value="P:proteolysis"/>
    <property type="evidence" value="ECO:0007669"/>
    <property type="project" value="UniProtKB-KW"/>
</dbReference>
<evidence type="ECO:0000256" key="1">
    <source>
        <dbReference type="ARBA" id="ARBA00008683"/>
    </source>
</evidence>
<dbReference type="AlphaFoldDB" id="A0A2H0V0H3"/>
<name>A0A2H0V0H3_9BACT</name>
<feature type="transmembrane region" description="Helical" evidence="5">
    <location>
        <begin position="36"/>
        <end position="55"/>
    </location>
</feature>
<organism evidence="7 8">
    <name type="scientific">Candidatus Falkowbacteria bacterium CG10_big_fil_rev_8_21_14_0_10_44_15</name>
    <dbReference type="NCBI Taxonomy" id="1974569"/>
    <lineage>
        <taxon>Bacteria</taxon>
        <taxon>Candidatus Falkowiibacteriota</taxon>
    </lineage>
</organism>
<dbReference type="Gene3D" id="3.90.226.10">
    <property type="entry name" value="2-enoyl-CoA Hydratase, Chain A, domain 1"/>
    <property type="match status" value="1"/>
</dbReference>
<feature type="domain" description="Peptidase S49" evidence="6">
    <location>
        <begin position="171"/>
        <end position="313"/>
    </location>
</feature>
<dbReference type="EMBL" id="PFAT01000016">
    <property type="protein sequence ID" value="PIR92591.1"/>
    <property type="molecule type" value="Genomic_DNA"/>
</dbReference>
<evidence type="ECO:0000256" key="2">
    <source>
        <dbReference type="ARBA" id="ARBA00022670"/>
    </source>
</evidence>
<gene>
    <name evidence="7" type="primary">sppA</name>
    <name evidence="7" type="ORF">COU01_00920</name>
</gene>
<keyword evidence="3" id="KW-0378">Hydrolase</keyword>
<comment type="caution">
    <text evidence="7">The sequence shown here is derived from an EMBL/GenBank/DDBJ whole genome shotgun (WGS) entry which is preliminary data.</text>
</comment>
<dbReference type="GO" id="GO:0008236">
    <property type="term" value="F:serine-type peptidase activity"/>
    <property type="evidence" value="ECO:0007669"/>
    <property type="project" value="UniProtKB-KW"/>
</dbReference>
<dbReference type="CDD" id="cd07023">
    <property type="entry name" value="S49_Sppa_N_C"/>
    <property type="match status" value="1"/>
</dbReference>
<comment type="similarity">
    <text evidence="1">Belongs to the peptidase S49 family.</text>
</comment>
<dbReference type="Proteomes" id="UP000228510">
    <property type="component" value="Unassembled WGS sequence"/>
</dbReference>